<reference evidence="1" key="1">
    <citation type="submission" date="2023-04" db="EMBL/GenBank/DDBJ databases">
        <title>A chromosome-level genome assembly of the parasitoid wasp Eretmocerus hayati.</title>
        <authorList>
            <person name="Zhong Y."/>
            <person name="Liu S."/>
            <person name="Liu Y."/>
        </authorList>
    </citation>
    <scope>NUCLEOTIDE SEQUENCE</scope>
    <source>
        <strain evidence="1">ZJU_SS_LIU_2023</strain>
    </source>
</reference>
<sequence length="456" mass="49005">MAKTKFSPVSANQQGQRITKGIASGEIKLSDYLLNCVGKDSDVEDEDAIVEDNDNDSLDNSNQNFPDTSPPSPASKNSDSLFSSTTGVQTPLQVVGPNEDSSSEKIADNGTPDFLVEFEEKENAQENKSPEKNLTELGNNLEVFGNQTGDSLSNPVEVTTNQENLVIVDTVGISLDEHFSREHRALRDPAASAAANTDVQPEVADDSTRKRLDNKLAADKPQGPSPGVPDDAEQVNFVEETNAGALLLPEHRASSVPVALRENGYVPDDAGHLTDPLQTFSASVTDGTIDGNIDPYTTDTNQETIDLSALSTGAVSLLKFGSPFGIIGLQVINESILQLANEIIELTSDDDNGRMILKVIQNDTQSRQAVIKVENQVKEELPRSNVTPQRTSKVTAPKNALVKNLFVTESKHDARSNAVSRNIGLETSSASLSSLSESKNIQCYTDVSESHVVESN</sequence>
<keyword evidence="2" id="KW-1185">Reference proteome</keyword>
<gene>
    <name evidence="1" type="ORF">QAD02_008325</name>
</gene>
<proteinExistence type="predicted"/>
<dbReference type="Proteomes" id="UP001239111">
    <property type="component" value="Chromosome 4"/>
</dbReference>
<evidence type="ECO:0000313" key="2">
    <source>
        <dbReference type="Proteomes" id="UP001239111"/>
    </source>
</evidence>
<accession>A0ACC2N7H3</accession>
<organism evidence="1 2">
    <name type="scientific">Eretmocerus hayati</name>
    <dbReference type="NCBI Taxonomy" id="131215"/>
    <lineage>
        <taxon>Eukaryota</taxon>
        <taxon>Metazoa</taxon>
        <taxon>Ecdysozoa</taxon>
        <taxon>Arthropoda</taxon>
        <taxon>Hexapoda</taxon>
        <taxon>Insecta</taxon>
        <taxon>Pterygota</taxon>
        <taxon>Neoptera</taxon>
        <taxon>Endopterygota</taxon>
        <taxon>Hymenoptera</taxon>
        <taxon>Apocrita</taxon>
        <taxon>Proctotrupomorpha</taxon>
        <taxon>Chalcidoidea</taxon>
        <taxon>Aphelinidae</taxon>
        <taxon>Aphelininae</taxon>
        <taxon>Eretmocerus</taxon>
    </lineage>
</organism>
<evidence type="ECO:0000313" key="1">
    <source>
        <dbReference type="EMBL" id="KAJ8666663.1"/>
    </source>
</evidence>
<name>A0ACC2N7H3_9HYME</name>
<comment type="caution">
    <text evidence="1">The sequence shown here is derived from an EMBL/GenBank/DDBJ whole genome shotgun (WGS) entry which is preliminary data.</text>
</comment>
<dbReference type="EMBL" id="CM056744">
    <property type="protein sequence ID" value="KAJ8666663.1"/>
    <property type="molecule type" value="Genomic_DNA"/>
</dbReference>
<protein>
    <submittedName>
        <fullName evidence="1">Uncharacterized protein</fullName>
    </submittedName>
</protein>